<proteinExistence type="predicted"/>
<dbReference type="Pfam" id="PF20026">
    <property type="entry name" value="DUF6434"/>
    <property type="match status" value="1"/>
</dbReference>
<protein>
    <recommendedName>
        <fullName evidence="1">SAP domain-containing protein</fullName>
    </recommendedName>
</protein>
<dbReference type="SUPFAM" id="SSF68906">
    <property type="entry name" value="SAP domain"/>
    <property type="match status" value="1"/>
</dbReference>
<accession>A0A8B5W0Z4</accession>
<name>A0A8B5W0Z4_ENTAV</name>
<dbReference type="Proteomes" id="UP000316316">
    <property type="component" value="Unassembled WGS sequence"/>
</dbReference>
<evidence type="ECO:0000313" key="2">
    <source>
        <dbReference type="EMBL" id="TRZ32599.1"/>
    </source>
</evidence>
<dbReference type="InterPro" id="IPR036361">
    <property type="entry name" value="SAP_dom_sf"/>
</dbReference>
<dbReference type="Pfam" id="PF18953">
    <property type="entry name" value="SAP_new25"/>
    <property type="match status" value="1"/>
</dbReference>
<comment type="caution">
    <text evidence="2">The sequence shown here is derived from an EMBL/GenBank/DDBJ whole genome shotgun (WGS) entry which is preliminary data.</text>
</comment>
<dbReference type="InterPro" id="IPR003034">
    <property type="entry name" value="SAP_dom"/>
</dbReference>
<feature type="domain" description="SAP" evidence="1">
    <location>
        <begin position="19"/>
        <end position="53"/>
    </location>
</feature>
<sequence>MTEERPKLRIGLKPEIFREYYYLKAELQTFCQEHGLSKSGSKAELNERIEYFLRTGEQLARPMKEKRSVRTEELTLESLIEENIIFSEVHRAFFKRELGNSFTFKVAFQKWLKANTGKTYREAIAIYPEIVAKKPQKIDAQFEYNTYIRDFFADNQGRSLQEAIVCWKYKKSLPGSNNYQSEDLSALDFE</sequence>
<dbReference type="PROSITE" id="PS50800">
    <property type="entry name" value="SAP"/>
    <property type="match status" value="1"/>
</dbReference>
<evidence type="ECO:0000259" key="1">
    <source>
        <dbReference type="PROSITE" id="PS50800"/>
    </source>
</evidence>
<gene>
    <name evidence="2" type="ORF">AUF17_00290</name>
</gene>
<reference evidence="2 3" key="1">
    <citation type="submission" date="2017-10" db="EMBL/GenBank/DDBJ databases">
        <title>FDA dAtabase for Regulatory Grade micrObial Sequences (FDA-ARGOS): Supporting development and validation of Infectious Disease Dx tests.</title>
        <authorList>
            <person name="Campos J."/>
            <person name="Goldberg B."/>
            <person name="Tallon L.J."/>
            <person name="Sadzewicz L."/>
            <person name="Sengamalay N."/>
            <person name="Ott S."/>
            <person name="Godinez A."/>
            <person name="Nagaraj S."/>
            <person name="Vyas G."/>
            <person name="Aluvathingal J."/>
            <person name="Nadendla S."/>
            <person name="Geyer C."/>
            <person name="Nandy P."/>
            <person name="Hobson J."/>
            <person name="Sichtig H."/>
        </authorList>
    </citation>
    <scope>NUCLEOTIDE SEQUENCE [LARGE SCALE GENOMIC DNA]</scope>
    <source>
        <strain evidence="2 3">FDAARGOS_185</strain>
    </source>
</reference>
<dbReference type="InterPro" id="IPR045492">
    <property type="entry name" value="DUF6434"/>
</dbReference>
<dbReference type="AlphaFoldDB" id="A0A8B5W0Z4"/>
<evidence type="ECO:0000313" key="3">
    <source>
        <dbReference type="Proteomes" id="UP000316316"/>
    </source>
</evidence>
<dbReference type="RefSeq" id="WP_102866067.1">
    <property type="nucleotide sequence ID" value="NZ_JAJCNM010000030.1"/>
</dbReference>
<organism evidence="2 3">
    <name type="scientific">Enterococcus avium</name>
    <name type="common">Streptococcus avium</name>
    <dbReference type="NCBI Taxonomy" id="33945"/>
    <lineage>
        <taxon>Bacteria</taxon>
        <taxon>Bacillati</taxon>
        <taxon>Bacillota</taxon>
        <taxon>Bacilli</taxon>
        <taxon>Lactobacillales</taxon>
        <taxon>Enterococcaceae</taxon>
        <taxon>Enterococcus</taxon>
    </lineage>
</organism>
<dbReference type="GeneID" id="69569282"/>
<dbReference type="EMBL" id="PDXQ01000001">
    <property type="protein sequence ID" value="TRZ32599.1"/>
    <property type="molecule type" value="Genomic_DNA"/>
</dbReference>